<name>A0ACB8WMU9_9TELE</name>
<keyword evidence="2" id="KW-1185">Reference proteome</keyword>
<dbReference type="Proteomes" id="UP000831701">
    <property type="component" value="Chromosome 8"/>
</dbReference>
<reference evidence="1" key="1">
    <citation type="submission" date="2022-04" db="EMBL/GenBank/DDBJ databases">
        <title>Jade perch genome.</title>
        <authorList>
            <person name="Chao B."/>
        </authorList>
    </citation>
    <scope>NUCLEOTIDE SEQUENCE</scope>
    <source>
        <strain evidence="1">CB-2022</strain>
    </source>
</reference>
<accession>A0ACB8WMU9</accession>
<evidence type="ECO:0000313" key="2">
    <source>
        <dbReference type="Proteomes" id="UP000831701"/>
    </source>
</evidence>
<proteinExistence type="predicted"/>
<sequence length="1869" mass="205733">MASGERAPSCRLAHSRTQAACAGLLRILFIAFIHSTRANKQAFIQSDTILEVLHFGEGSLLQAGSDIDFSLYHQQSFPLLLVLLSHLPVSHSTSPHRGNCRPIRFEPPMLDFHEQYIAVYLLLLRLLFFLYRPVGMPKMEKVYLHNPSSEEISLISISATTAHFHASFFQNRIIPPGGNTSFDVVFLARVVGNVENTLFINTSHHGVFTYQVFGVGIPNPYRLRPFIGARVPVNSSFSPLIHIHNPYSEPLQVVEMYSSGGDLHLELPTGQQGGTGKLWVSGGESQSRVTDARVGFLSLQEIPPFETKGVMRASFSSRDVDNHTAFIRIKTNAPNEDQFIILPVEVEVTSAPGIYSSTEMLDFGTLRSQDRPKLLNLHLLNSGTKDVPITSVRTTPSNEAVTIDFKAVTLKAGESRYTKVASISFDASKARRPYQFSGKITVKAKEKSYSKLEIPYQAEVLEGYLGFDHTATLFHIRDSPVDPVDRPIFLTNAFTFAIRIHNVSLPEEAKTMFNAQNFSAPIVIPPHESRYIFSLLFRPVRPSIHIDSNILLITNASKFHLPVRAYTGFLEPLVLPPSLKENLLDFGVRSATDTSSIIFVVVNSNPIELEIKSWLVTGDSLSMELLKTEKGNTTVALSRLRELQNTSASHHKTVILASGYYAAFRVTLVAKALEGTYDGAIHITTDYEILTIPVKALIAVGTLNSSPKHIVLPPSFPGKVVHQSFSIQSSFTQKVRLQQIRSLTEDIRFYYKRLRNNKDELEPRRKSKVANIYFDASLQCGDHCYVGLPFVLKSESKPHGLVLQEDIWDADVDLHQKLLRRWKELKDCSGHKVEAVFEVNTDLQKNVQAKITAHLTWPSLVNSSTRIMFPLTNTNSSSDEEVVLQNPADVLVFVQVLPMALLPNPSVFSGKLADRFPLGNLSNINIDTNTLEFQVHRNQKSLMKSSTGFVEGSTRPFVYNLLLLPGEVKSFSVRFTPSSNHSVSSLLIVRNNLTVIDTILLHGRGTTESLKVAGKPPGQGSSLRFKMTEALLKDCTEKTKVKEPNFTLKRTFRVENTGLLPITIRSAEINGQACEGYGFKVLNCQEFALKPNASKDLIILFTPDFTSSRVIRELKLVTCGGSEFVFVLNASLPYHMLASCAETLPRPSWELELYIIVSLIMSSMFLLVIATAYLEAQSIWEPFRRRVSVESNSTLETGRPFNLREIVQIHSDSKLNDYSDSTQNSRGVYASSNGAARVAGRQGNSRTLSDSDSQDKRSRVSFGRTSMQATSSQLTKGSTTSGQDGPAAACQLTNRKVRSTKQLDLQSQSLAGSLLPHRGLSPEDAEFANLIGAMDNDLDRPESLSGETLQEQSSQSIQNKVLESKGKPRGKTKAQRKKEEKEKKSTVKTQGDELKDNLADNDDSSSTTTETSNPDVETNIKEEPVKKKGRTVTTGKVKEEPSNFLIKPKTKKQETIKKESQAEKSSSLELPYVTPLENKQRKTFTSKALYPLTNIPKTRPVPKQRCEFLNCALLFRYKCNFNVCDLFVSTADGKLEEGRPSLLAKLLSSGSVPELGHSSSSEGEKEFASPEWDVPLSKNSVQADSLQQISLQTINADPFLKRSVTAGTCSPPPTSPSLLSRGTYSSVLNSNSEGNQKKAPGNKLSAATPLPGKNGNPTFAAVAAGYDKSPGGSGQGKTDSQGKSLAHMTSVESDSSDSSGLWSPIDTASSPNLHSANSFSAFGPNNSFNLTGVFSGMNSKSAEPQQTWPEFTTVPSSIWDIPSTDSLHSWPSSSSSPTAPTSLLGNARNPWSATTPYSSSIWSTSADSALHPFPPTTNSPTLTDLVSSPAPSPPVSTEMSRTYNPWNMWRPTLSRRSSEPWPSSSDNGN</sequence>
<comment type="caution">
    <text evidence="1">The sequence shown here is derived from an EMBL/GenBank/DDBJ whole genome shotgun (WGS) entry which is preliminary data.</text>
</comment>
<protein>
    <submittedName>
        <fullName evidence="1">Uncharacterized protein</fullName>
    </submittedName>
</protein>
<evidence type="ECO:0000313" key="1">
    <source>
        <dbReference type="EMBL" id="KAI3369051.1"/>
    </source>
</evidence>
<organism evidence="1 2">
    <name type="scientific">Scortum barcoo</name>
    <name type="common">barcoo grunter</name>
    <dbReference type="NCBI Taxonomy" id="214431"/>
    <lineage>
        <taxon>Eukaryota</taxon>
        <taxon>Metazoa</taxon>
        <taxon>Chordata</taxon>
        <taxon>Craniata</taxon>
        <taxon>Vertebrata</taxon>
        <taxon>Euteleostomi</taxon>
        <taxon>Actinopterygii</taxon>
        <taxon>Neopterygii</taxon>
        <taxon>Teleostei</taxon>
        <taxon>Neoteleostei</taxon>
        <taxon>Acanthomorphata</taxon>
        <taxon>Eupercaria</taxon>
        <taxon>Centrarchiformes</taxon>
        <taxon>Terapontoidei</taxon>
        <taxon>Terapontidae</taxon>
        <taxon>Scortum</taxon>
    </lineage>
</organism>
<dbReference type="EMBL" id="CM041538">
    <property type="protein sequence ID" value="KAI3369051.1"/>
    <property type="molecule type" value="Genomic_DNA"/>
</dbReference>
<gene>
    <name evidence="1" type="ORF">L3Q82_026018</name>
</gene>